<dbReference type="AlphaFoldDB" id="A0A3M7RN23"/>
<keyword evidence="2" id="KW-1185">Reference proteome</keyword>
<dbReference type="EMBL" id="REGN01003036">
    <property type="protein sequence ID" value="RNA24869.1"/>
    <property type="molecule type" value="Genomic_DNA"/>
</dbReference>
<dbReference type="Proteomes" id="UP000276133">
    <property type="component" value="Unassembled WGS sequence"/>
</dbReference>
<evidence type="ECO:0000313" key="1">
    <source>
        <dbReference type="EMBL" id="RNA24869.1"/>
    </source>
</evidence>
<name>A0A3M7RN23_BRAPC</name>
<protein>
    <submittedName>
        <fullName evidence="1">Uncharacterized protein</fullName>
    </submittedName>
</protein>
<comment type="caution">
    <text evidence="1">The sequence shown here is derived from an EMBL/GenBank/DDBJ whole genome shotgun (WGS) entry which is preliminary data.</text>
</comment>
<accession>A0A3M7RN23</accession>
<reference evidence="1 2" key="1">
    <citation type="journal article" date="2018" name="Sci. Rep.">
        <title>Genomic signatures of local adaptation to the degree of environmental predictability in rotifers.</title>
        <authorList>
            <person name="Franch-Gras L."/>
            <person name="Hahn C."/>
            <person name="Garcia-Roger E.M."/>
            <person name="Carmona M.J."/>
            <person name="Serra M."/>
            <person name="Gomez A."/>
        </authorList>
    </citation>
    <scope>NUCLEOTIDE SEQUENCE [LARGE SCALE GENOMIC DNA]</scope>
    <source>
        <strain evidence="1">HYR1</strain>
    </source>
</reference>
<evidence type="ECO:0000313" key="2">
    <source>
        <dbReference type="Proteomes" id="UP000276133"/>
    </source>
</evidence>
<sequence>MKRYFPATFGSSTDLWSYLVRSALNNPELQTLSRLKDADDFKDLCLSPLYTLIQSTKHLCTLLNILLESDYSKLYERFGNFKR</sequence>
<proteinExistence type="predicted"/>
<gene>
    <name evidence="1" type="ORF">BpHYR1_040671</name>
</gene>
<organism evidence="1 2">
    <name type="scientific">Brachionus plicatilis</name>
    <name type="common">Marine rotifer</name>
    <name type="synonym">Brachionus muelleri</name>
    <dbReference type="NCBI Taxonomy" id="10195"/>
    <lineage>
        <taxon>Eukaryota</taxon>
        <taxon>Metazoa</taxon>
        <taxon>Spiralia</taxon>
        <taxon>Gnathifera</taxon>
        <taxon>Rotifera</taxon>
        <taxon>Eurotatoria</taxon>
        <taxon>Monogononta</taxon>
        <taxon>Pseudotrocha</taxon>
        <taxon>Ploima</taxon>
        <taxon>Brachionidae</taxon>
        <taxon>Brachionus</taxon>
    </lineage>
</organism>